<name>A0A067PH32_9AGAM</name>
<feature type="non-terminal residue" evidence="1">
    <location>
        <position position="1"/>
    </location>
</feature>
<dbReference type="InParanoid" id="A0A067PH32"/>
<protein>
    <recommendedName>
        <fullName evidence="3">HAT C-terminal dimerisation domain-containing protein</fullName>
    </recommendedName>
</protein>
<gene>
    <name evidence="1" type="ORF">JAAARDRAFT_102260</name>
</gene>
<sequence length="71" mass="8322">YPLLYQVALDVLPVQALAVPCKRIFLSAKETTTVWRNKLNLALLEVLQILKFLYKWERLDFTSDWIANPDD</sequence>
<dbReference type="Proteomes" id="UP000027265">
    <property type="component" value="Unassembled WGS sequence"/>
</dbReference>
<feature type="non-terminal residue" evidence="1">
    <location>
        <position position="71"/>
    </location>
</feature>
<proteinExistence type="predicted"/>
<dbReference type="HOGENOM" id="CLU_009123_15_4_1"/>
<dbReference type="InterPro" id="IPR012337">
    <property type="entry name" value="RNaseH-like_sf"/>
</dbReference>
<dbReference type="SUPFAM" id="SSF53098">
    <property type="entry name" value="Ribonuclease H-like"/>
    <property type="match status" value="1"/>
</dbReference>
<evidence type="ECO:0000313" key="2">
    <source>
        <dbReference type="Proteomes" id="UP000027265"/>
    </source>
</evidence>
<accession>A0A067PH32</accession>
<reference evidence="2" key="1">
    <citation type="journal article" date="2014" name="Proc. Natl. Acad. Sci. U.S.A.">
        <title>Extensive sampling of basidiomycete genomes demonstrates inadequacy of the white-rot/brown-rot paradigm for wood decay fungi.</title>
        <authorList>
            <person name="Riley R."/>
            <person name="Salamov A.A."/>
            <person name="Brown D.W."/>
            <person name="Nagy L.G."/>
            <person name="Floudas D."/>
            <person name="Held B.W."/>
            <person name="Levasseur A."/>
            <person name="Lombard V."/>
            <person name="Morin E."/>
            <person name="Otillar R."/>
            <person name="Lindquist E.A."/>
            <person name="Sun H."/>
            <person name="LaButti K.M."/>
            <person name="Schmutz J."/>
            <person name="Jabbour D."/>
            <person name="Luo H."/>
            <person name="Baker S.E."/>
            <person name="Pisabarro A.G."/>
            <person name="Walton J.D."/>
            <person name="Blanchette R.A."/>
            <person name="Henrissat B."/>
            <person name="Martin F."/>
            <person name="Cullen D."/>
            <person name="Hibbett D.S."/>
            <person name="Grigoriev I.V."/>
        </authorList>
    </citation>
    <scope>NUCLEOTIDE SEQUENCE [LARGE SCALE GENOMIC DNA]</scope>
    <source>
        <strain evidence="2">MUCL 33604</strain>
    </source>
</reference>
<evidence type="ECO:0000313" key="1">
    <source>
        <dbReference type="EMBL" id="KDQ54099.1"/>
    </source>
</evidence>
<organism evidence="1 2">
    <name type="scientific">Jaapia argillacea MUCL 33604</name>
    <dbReference type="NCBI Taxonomy" id="933084"/>
    <lineage>
        <taxon>Eukaryota</taxon>
        <taxon>Fungi</taxon>
        <taxon>Dikarya</taxon>
        <taxon>Basidiomycota</taxon>
        <taxon>Agaricomycotina</taxon>
        <taxon>Agaricomycetes</taxon>
        <taxon>Agaricomycetidae</taxon>
        <taxon>Jaapiales</taxon>
        <taxon>Jaapiaceae</taxon>
        <taxon>Jaapia</taxon>
    </lineage>
</organism>
<dbReference type="OrthoDB" id="3262464at2759"/>
<dbReference type="EMBL" id="KL197730">
    <property type="protein sequence ID" value="KDQ54099.1"/>
    <property type="molecule type" value="Genomic_DNA"/>
</dbReference>
<keyword evidence="2" id="KW-1185">Reference proteome</keyword>
<evidence type="ECO:0008006" key="3">
    <source>
        <dbReference type="Google" id="ProtNLM"/>
    </source>
</evidence>
<dbReference type="AlphaFoldDB" id="A0A067PH32"/>